<organism evidence="3 4">
    <name type="scientific">Rubellimicrobium thermophilum DSM 16684</name>
    <dbReference type="NCBI Taxonomy" id="1123069"/>
    <lineage>
        <taxon>Bacteria</taxon>
        <taxon>Pseudomonadati</taxon>
        <taxon>Pseudomonadota</taxon>
        <taxon>Alphaproteobacteria</taxon>
        <taxon>Rhodobacterales</taxon>
        <taxon>Roseobacteraceae</taxon>
        <taxon>Rubellimicrobium</taxon>
    </lineage>
</organism>
<dbReference type="Proteomes" id="UP000015346">
    <property type="component" value="Unassembled WGS sequence"/>
</dbReference>
<dbReference type="AlphaFoldDB" id="S9QZR7"/>
<protein>
    <submittedName>
        <fullName evidence="3">Bacterial lipocalin</fullName>
    </submittedName>
</protein>
<dbReference type="SUPFAM" id="SSF50814">
    <property type="entry name" value="Lipocalins"/>
    <property type="match status" value="1"/>
</dbReference>
<dbReference type="RefSeq" id="WP_021097896.1">
    <property type="nucleotide sequence ID" value="NZ_KE557321.1"/>
</dbReference>
<sequence>MSRVPVLLPLLALAACAGPSGIPPAPSFRSPDVPIGSTTRGSAADLAGDWVVTAAYPGPLPVRPGTRVAVAPGAGGSVLWRLGSADLPTTATGPGRYRGAGVDLWVLWVDDAFRTAVVGTPDGRFGWIMDRPGAISPDRMAAAREMLDFNGYDLARLP</sequence>
<feature type="signal peptide" evidence="1">
    <location>
        <begin position="1"/>
        <end position="17"/>
    </location>
</feature>
<dbReference type="InterPro" id="IPR012674">
    <property type="entry name" value="Calycin"/>
</dbReference>
<dbReference type="OrthoDB" id="594739at2"/>
<evidence type="ECO:0000313" key="3">
    <source>
        <dbReference type="EMBL" id="EPX85082.1"/>
    </source>
</evidence>
<gene>
    <name evidence="3" type="ORF">ruthe_01809</name>
</gene>
<evidence type="ECO:0000259" key="2">
    <source>
        <dbReference type="Pfam" id="PF08212"/>
    </source>
</evidence>
<proteinExistence type="predicted"/>
<dbReference type="InterPro" id="IPR000566">
    <property type="entry name" value="Lipocln_cytosolic_FA-bd_dom"/>
</dbReference>
<reference evidence="3 4" key="1">
    <citation type="journal article" date="2013" name="Stand. Genomic Sci.">
        <title>Genome sequence of the reddish-pigmented Rubellimicrobium thermophilum type strain (DSM 16684(T)), a member of the Roseobacter clade.</title>
        <authorList>
            <person name="Fiebig A."/>
            <person name="Riedel T."/>
            <person name="Gronow S."/>
            <person name="Petersen J."/>
            <person name="Klenk H.P."/>
            <person name="Goker M."/>
        </authorList>
    </citation>
    <scope>NUCLEOTIDE SEQUENCE [LARGE SCALE GENOMIC DNA]</scope>
    <source>
        <strain evidence="3 4">DSM 16684</strain>
    </source>
</reference>
<accession>S9QZR7</accession>
<feature type="domain" description="Lipocalin/cytosolic fatty-acid binding" evidence="2">
    <location>
        <begin position="102"/>
        <end position="157"/>
    </location>
</feature>
<feature type="chain" id="PRO_5004555525" evidence="1">
    <location>
        <begin position="18"/>
        <end position="158"/>
    </location>
</feature>
<dbReference type="EMBL" id="AOLV01000018">
    <property type="protein sequence ID" value="EPX85082.1"/>
    <property type="molecule type" value="Genomic_DNA"/>
</dbReference>
<dbReference type="HOGENOM" id="CLU_068449_4_0_5"/>
<name>S9QZR7_9RHOB</name>
<evidence type="ECO:0000313" key="4">
    <source>
        <dbReference type="Proteomes" id="UP000015346"/>
    </source>
</evidence>
<dbReference type="Pfam" id="PF08212">
    <property type="entry name" value="Lipocalin_2"/>
    <property type="match status" value="1"/>
</dbReference>
<evidence type="ECO:0000256" key="1">
    <source>
        <dbReference type="SAM" id="SignalP"/>
    </source>
</evidence>
<keyword evidence="4" id="KW-1185">Reference proteome</keyword>
<dbReference type="PROSITE" id="PS51257">
    <property type="entry name" value="PROKAR_LIPOPROTEIN"/>
    <property type="match status" value="1"/>
</dbReference>
<dbReference type="Gene3D" id="2.40.128.20">
    <property type="match status" value="1"/>
</dbReference>
<keyword evidence="1" id="KW-0732">Signal</keyword>
<comment type="caution">
    <text evidence="3">The sequence shown here is derived from an EMBL/GenBank/DDBJ whole genome shotgun (WGS) entry which is preliminary data.</text>
</comment>
<dbReference type="STRING" id="1123069.ruthe_01809"/>